<dbReference type="PANTHER" id="PTHR33376">
    <property type="match status" value="1"/>
</dbReference>
<dbReference type="InterPro" id="IPR038404">
    <property type="entry name" value="TRAP_DctP_sf"/>
</dbReference>
<sequence length="344" mass="37370">MIKKTLLAAAAAVTLVAAGDADARTYRLQTSQNAGDFTLQYLQEKWVPKLTAMSGGEIELELLPIASVVPPAETLDAVSAGILDGMHEAISRFTGQDPAYGMLADMVAAYDNPDQGQTMCFNSGGRELLQELHDKYSGGTVHVVGCSPYTRESLPSAVAMHGIDDMKGVKIRSPEGLPAEVFKRAGAVSVPIPFSEVYTALEKGIVDAADASAYVNNHATGLHKVAPYPIYPGIHSQAILHLAFNKDVWDAFTDGQKAMIETWYAAALPDLRRHADLEDRKILKKDRAGEGAVKEVIDWPQADRDAFRAIARGAWEDYAKLSPMAQKAYDVQMSFLRDYGLVKD</sequence>
<dbReference type="InterPro" id="IPR018389">
    <property type="entry name" value="DctP_fam"/>
</dbReference>
<feature type="chain" id="PRO_5042932426" evidence="2">
    <location>
        <begin position="24"/>
        <end position="344"/>
    </location>
</feature>
<keyword evidence="4" id="KW-1185">Reference proteome</keyword>
<protein>
    <submittedName>
        <fullName evidence="3">TRAP transporter substrate-binding protein DctP</fullName>
    </submittedName>
</protein>
<reference evidence="3 4" key="1">
    <citation type="submission" date="2023-03" db="EMBL/GenBank/DDBJ databases">
        <title>YIM 152171 draft genome.</title>
        <authorList>
            <person name="Yang Z."/>
        </authorList>
    </citation>
    <scope>NUCLEOTIDE SEQUENCE [LARGE SCALE GENOMIC DNA]</scope>
    <source>
        <strain evidence="3 4">YIM 152171</strain>
    </source>
</reference>
<evidence type="ECO:0000256" key="1">
    <source>
        <dbReference type="ARBA" id="ARBA00022729"/>
    </source>
</evidence>
<dbReference type="GO" id="GO:0055085">
    <property type="term" value="P:transmembrane transport"/>
    <property type="evidence" value="ECO:0007669"/>
    <property type="project" value="InterPro"/>
</dbReference>
<name>A0AAP3UYE8_9PROT</name>
<dbReference type="Proteomes" id="UP001301140">
    <property type="component" value="Unassembled WGS sequence"/>
</dbReference>
<dbReference type="Pfam" id="PF03480">
    <property type="entry name" value="DctP"/>
    <property type="match status" value="1"/>
</dbReference>
<dbReference type="AlphaFoldDB" id="A0AAP3UYE8"/>
<dbReference type="RefSeq" id="WP_327787404.1">
    <property type="nucleotide sequence ID" value="NZ_JARGEQ010000006.1"/>
</dbReference>
<gene>
    <name evidence="3" type="primary">dctP</name>
    <name evidence="3" type="ORF">PZ740_01195</name>
</gene>
<proteinExistence type="predicted"/>
<evidence type="ECO:0000256" key="2">
    <source>
        <dbReference type="SAM" id="SignalP"/>
    </source>
</evidence>
<accession>A0AAP3UYE8</accession>
<dbReference type="Gene3D" id="3.40.190.170">
    <property type="entry name" value="Bacterial extracellular solute-binding protein, family 7"/>
    <property type="match status" value="1"/>
</dbReference>
<keyword evidence="1 2" id="KW-0732">Signal</keyword>
<dbReference type="EMBL" id="JARGEQ010000006">
    <property type="protein sequence ID" value="MDF1584996.1"/>
    <property type="molecule type" value="Genomic_DNA"/>
</dbReference>
<evidence type="ECO:0000313" key="3">
    <source>
        <dbReference type="EMBL" id="MDF1584996.1"/>
    </source>
</evidence>
<evidence type="ECO:0000313" key="4">
    <source>
        <dbReference type="Proteomes" id="UP001301140"/>
    </source>
</evidence>
<organism evidence="3 4">
    <name type="scientific">Marinimicrococcus flavescens</name>
    <dbReference type="NCBI Taxonomy" id="3031815"/>
    <lineage>
        <taxon>Bacteria</taxon>
        <taxon>Pseudomonadati</taxon>
        <taxon>Pseudomonadota</taxon>
        <taxon>Alphaproteobacteria</taxon>
        <taxon>Geminicoccales</taxon>
        <taxon>Geminicoccaceae</taxon>
        <taxon>Marinimicrococcus</taxon>
    </lineage>
</organism>
<dbReference type="NCBIfam" id="NF037995">
    <property type="entry name" value="TRAP_S1"/>
    <property type="match status" value="1"/>
</dbReference>
<feature type="signal peptide" evidence="2">
    <location>
        <begin position="1"/>
        <end position="23"/>
    </location>
</feature>
<comment type="caution">
    <text evidence="3">The sequence shown here is derived from an EMBL/GenBank/DDBJ whole genome shotgun (WGS) entry which is preliminary data.</text>
</comment>
<dbReference type="PANTHER" id="PTHR33376:SF5">
    <property type="entry name" value="EXTRACYTOPLASMIC SOLUTE RECEPTOR PROTEIN"/>
    <property type="match status" value="1"/>
</dbReference>